<gene>
    <name evidence="1" type="ORF">DFA_00300</name>
</gene>
<accession>F4PY62</accession>
<dbReference type="EMBL" id="GL883014">
    <property type="protein sequence ID" value="EGG19722.1"/>
    <property type="molecule type" value="Genomic_DNA"/>
</dbReference>
<dbReference type="RefSeq" id="XP_004358016.1">
    <property type="nucleotide sequence ID" value="XM_004357959.1"/>
</dbReference>
<name>F4PY62_CACFS</name>
<dbReference type="AlphaFoldDB" id="F4PY62"/>
<dbReference type="GeneID" id="14871596"/>
<dbReference type="KEGG" id="dfa:DFA_00300"/>
<sequence length="73" mass="8845">MKSFKEYYKDPMFRKKVLDYKNEKIECECGAITSRVNRYRHLKGKIHVNNMNRLEYCKCGEKIKRSQHADHCC</sequence>
<organism evidence="1 2">
    <name type="scientific">Cavenderia fasciculata</name>
    <name type="common">Slime mold</name>
    <name type="synonym">Dictyostelium fasciculatum</name>
    <dbReference type="NCBI Taxonomy" id="261658"/>
    <lineage>
        <taxon>Eukaryota</taxon>
        <taxon>Amoebozoa</taxon>
        <taxon>Evosea</taxon>
        <taxon>Eumycetozoa</taxon>
        <taxon>Dictyostelia</taxon>
        <taxon>Acytosteliales</taxon>
        <taxon>Cavenderiaceae</taxon>
        <taxon>Cavenderia</taxon>
    </lineage>
</organism>
<evidence type="ECO:0000313" key="1">
    <source>
        <dbReference type="EMBL" id="EGG19722.1"/>
    </source>
</evidence>
<evidence type="ECO:0000313" key="2">
    <source>
        <dbReference type="Proteomes" id="UP000007797"/>
    </source>
</evidence>
<protein>
    <submittedName>
        <fullName evidence="1">Uncharacterized protein</fullName>
    </submittedName>
</protein>
<keyword evidence="2" id="KW-1185">Reference proteome</keyword>
<reference evidence="2" key="1">
    <citation type="journal article" date="2011" name="Genome Res.">
        <title>Phylogeny-wide analysis of social amoeba genomes highlights ancient origins for complex intercellular communication.</title>
        <authorList>
            <person name="Heidel A.J."/>
            <person name="Lawal H.M."/>
            <person name="Felder M."/>
            <person name="Schilde C."/>
            <person name="Helps N.R."/>
            <person name="Tunggal B."/>
            <person name="Rivero F."/>
            <person name="John U."/>
            <person name="Schleicher M."/>
            <person name="Eichinger L."/>
            <person name="Platzer M."/>
            <person name="Noegel A.A."/>
            <person name="Schaap P."/>
            <person name="Gloeckner G."/>
        </authorList>
    </citation>
    <scope>NUCLEOTIDE SEQUENCE [LARGE SCALE GENOMIC DNA]</scope>
    <source>
        <strain evidence="2">SH3</strain>
    </source>
</reference>
<dbReference type="Proteomes" id="UP000007797">
    <property type="component" value="Unassembled WGS sequence"/>
</dbReference>
<proteinExistence type="predicted"/>